<dbReference type="CDD" id="cd18131">
    <property type="entry name" value="ASADH_C_bac_euk_like"/>
    <property type="match status" value="1"/>
</dbReference>
<keyword evidence="12 15" id="KW-0457">Lysine biosynthesis</keyword>
<dbReference type="EMBL" id="SJKB01000001">
    <property type="protein sequence ID" value="TCC65543.1"/>
    <property type="molecule type" value="Genomic_DNA"/>
</dbReference>
<feature type="binding site" evidence="15">
    <location>
        <position position="154"/>
    </location>
    <ligand>
        <name>substrate</name>
    </ligand>
</feature>
<organism evidence="18 19">
    <name type="scientific">Kribbella pittospori</name>
    <dbReference type="NCBI Taxonomy" id="722689"/>
    <lineage>
        <taxon>Bacteria</taxon>
        <taxon>Bacillati</taxon>
        <taxon>Actinomycetota</taxon>
        <taxon>Actinomycetes</taxon>
        <taxon>Propionibacteriales</taxon>
        <taxon>Kribbellaceae</taxon>
        <taxon>Kribbella</taxon>
    </lineage>
</organism>
<feature type="binding site" evidence="15">
    <location>
        <begin position="9"/>
        <end position="12"/>
    </location>
    <ligand>
        <name>NADP(+)</name>
        <dbReference type="ChEBI" id="CHEBI:58349"/>
    </ligand>
</feature>
<dbReference type="NCBIfam" id="NF011456">
    <property type="entry name" value="PRK14874.1"/>
    <property type="match status" value="1"/>
</dbReference>
<feature type="active site" description="Proton acceptor" evidence="15 16">
    <location>
        <position position="253"/>
    </location>
</feature>
<dbReference type="GO" id="GO:0019877">
    <property type="term" value="P:diaminopimelate biosynthetic process"/>
    <property type="evidence" value="ECO:0007669"/>
    <property type="project" value="UniProtKB-UniRule"/>
</dbReference>
<comment type="pathway">
    <text evidence="3 15">Amino-acid biosynthesis; L-threonine biosynthesis; L-threonine from L-aspartate: step 2/5.</text>
</comment>
<dbReference type="UniPathway" id="UPA00051">
    <property type="reaction ID" value="UER00464"/>
</dbReference>
<evidence type="ECO:0000256" key="1">
    <source>
        <dbReference type="ARBA" id="ARBA00005021"/>
    </source>
</evidence>
<dbReference type="InterPro" id="IPR005986">
    <property type="entry name" value="Asp_semialdehyde_DH_beta"/>
</dbReference>
<dbReference type="PIRSF" id="PIRSF000148">
    <property type="entry name" value="ASA_dh"/>
    <property type="match status" value="1"/>
</dbReference>
<feature type="domain" description="Semialdehyde dehydrogenase NAD-binding" evidence="17">
    <location>
        <begin position="2"/>
        <end position="117"/>
    </location>
</feature>
<dbReference type="PANTHER" id="PTHR46278">
    <property type="entry name" value="DEHYDROGENASE, PUTATIVE-RELATED"/>
    <property type="match status" value="1"/>
</dbReference>
<dbReference type="InterPro" id="IPR000319">
    <property type="entry name" value="Asp-semialdehyde_DH_CS"/>
</dbReference>
<evidence type="ECO:0000256" key="2">
    <source>
        <dbReference type="ARBA" id="ARBA00005076"/>
    </source>
</evidence>
<dbReference type="UniPathway" id="UPA00050">
    <property type="reaction ID" value="UER00463"/>
</dbReference>
<evidence type="ECO:0000256" key="5">
    <source>
        <dbReference type="ARBA" id="ARBA00011738"/>
    </source>
</evidence>
<evidence type="ECO:0000256" key="15">
    <source>
        <dbReference type="HAMAP-Rule" id="MF_02121"/>
    </source>
</evidence>
<evidence type="ECO:0000256" key="6">
    <source>
        <dbReference type="ARBA" id="ARBA00013120"/>
    </source>
</evidence>
<dbReference type="SUPFAM" id="SSF51735">
    <property type="entry name" value="NAD(P)-binding Rossmann-fold domains"/>
    <property type="match status" value="1"/>
</dbReference>
<evidence type="ECO:0000313" key="18">
    <source>
        <dbReference type="EMBL" id="TCC65543.1"/>
    </source>
</evidence>
<evidence type="ECO:0000259" key="17">
    <source>
        <dbReference type="SMART" id="SM00859"/>
    </source>
</evidence>
<comment type="pathway">
    <text evidence="2 15">Amino-acid biosynthesis; L-lysine biosynthesis via DAP pathway; (S)-tetrahydrodipicolinate from L-aspartate: step 2/4.</text>
</comment>
<dbReference type="GO" id="GO:0009088">
    <property type="term" value="P:threonine biosynthetic process"/>
    <property type="evidence" value="ECO:0007669"/>
    <property type="project" value="UniProtKB-UniRule"/>
</dbReference>
<evidence type="ECO:0000256" key="8">
    <source>
        <dbReference type="ARBA" id="ARBA00022697"/>
    </source>
</evidence>
<dbReference type="SUPFAM" id="SSF55347">
    <property type="entry name" value="Glyceraldehyde-3-phosphate dehydrogenase-like, C-terminal domain"/>
    <property type="match status" value="1"/>
</dbReference>
<evidence type="ECO:0000256" key="3">
    <source>
        <dbReference type="ARBA" id="ARBA00005097"/>
    </source>
</evidence>
<dbReference type="SMART" id="SM00859">
    <property type="entry name" value="Semialdhyde_dh"/>
    <property type="match status" value="1"/>
</dbReference>
<dbReference type="GO" id="GO:0071266">
    <property type="term" value="P:'de novo' L-methionine biosynthetic process"/>
    <property type="evidence" value="ECO:0007669"/>
    <property type="project" value="UniProtKB-UniRule"/>
</dbReference>
<dbReference type="OrthoDB" id="9805684at2"/>
<dbReference type="InterPro" id="IPR012080">
    <property type="entry name" value="Asp_semialdehyde_DH"/>
</dbReference>
<dbReference type="InterPro" id="IPR036291">
    <property type="entry name" value="NAD(P)-bd_dom_sf"/>
</dbReference>
<dbReference type="HAMAP" id="MF_02121">
    <property type="entry name" value="ASADH"/>
    <property type="match status" value="1"/>
</dbReference>
<feature type="binding site" evidence="15">
    <location>
        <position position="322"/>
    </location>
    <ligand>
        <name>NADP(+)</name>
        <dbReference type="ChEBI" id="CHEBI:58349"/>
    </ligand>
</feature>
<dbReference type="Gene3D" id="3.40.50.720">
    <property type="entry name" value="NAD(P)-binding Rossmann-like Domain"/>
    <property type="match status" value="1"/>
</dbReference>
<reference evidence="18 19" key="1">
    <citation type="submission" date="2019-02" db="EMBL/GenBank/DDBJ databases">
        <title>Kribbella capetownensis sp. nov. and Kribbella speibonae sp. nov., isolated from soil.</title>
        <authorList>
            <person name="Curtis S.M."/>
            <person name="Norton I."/>
            <person name="Everest G.J."/>
            <person name="Meyers P.R."/>
        </authorList>
    </citation>
    <scope>NUCLEOTIDE SEQUENCE [LARGE SCALE GENOMIC DNA]</scope>
    <source>
        <strain evidence="18 19">NRRL B-24813</strain>
    </source>
</reference>
<keyword evidence="19" id="KW-1185">Reference proteome</keyword>
<dbReference type="GO" id="GO:0046983">
    <property type="term" value="F:protein dimerization activity"/>
    <property type="evidence" value="ECO:0007669"/>
    <property type="project" value="InterPro"/>
</dbReference>
<feature type="binding site" evidence="15">
    <location>
        <position position="246"/>
    </location>
    <ligand>
        <name>substrate</name>
    </ligand>
</feature>
<dbReference type="GO" id="GO:0050661">
    <property type="term" value="F:NADP binding"/>
    <property type="evidence" value="ECO:0007669"/>
    <property type="project" value="UniProtKB-UniRule"/>
</dbReference>
<dbReference type="GO" id="GO:0051287">
    <property type="term" value="F:NAD binding"/>
    <property type="evidence" value="ECO:0007669"/>
    <property type="project" value="InterPro"/>
</dbReference>
<keyword evidence="13 15" id="KW-0486">Methionine biosynthesis</keyword>
<evidence type="ECO:0000256" key="16">
    <source>
        <dbReference type="PIRSR" id="PIRSR000148-1"/>
    </source>
</evidence>
<evidence type="ECO:0000256" key="7">
    <source>
        <dbReference type="ARBA" id="ARBA00022605"/>
    </source>
</evidence>
<dbReference type="Pfam" id="PF02774">
    <property type="entry name" value="Semialdhyde_dhC"/>
    <property type="match status" value="1"/>
</dbReference>
<keyword evidence="7 15" id="KW-0028">Amino-acid biosynthesis</keyword>
<feature type="active site" description="Acyl-thioester intermediate" evidence="15 16">
    <location>
        <position position="127"/>
    </location>
</feature>
<feature type="binding site" evidence="15">
    <location>
        <begin position="37"/>
        <end position="38"/>
    </location>
    <ligand>
        <name>NADP(+)</name>
        <dbReference type="ChEBI" id="CHEBI:58349"/>
    </ligand>
</feature>
<dbReference type="GO" id="GO:0009089">
    <property type="term" value="P:lysine biosynthetic process via diaminopimelate"/>
    <property type="evidence" value="ECO:0007669"/>
    <property type="project" value="UniProtKB-UniRule"/>
</dbReference>
<dbReference type="EC" id="1.2.1.11" evidence="6 15"/>
<comment type="subunit">
    <text evidence="5 15">Homodimer.</text>
</comment>
<keyword evidence="9 15" id="KW-0521">NADP</keyword>
<feature type="binding site" evidence="15">
    <location>
        <position position="97"/>
    </location>
    <ligand>
        <name>phosphate</name>
        <dbReference type="ChEBI" id="CHEBI:43474"/>
    </ligand>
</feature>
<comment type="function">
    <text evidence="15">Catalyzes the NADPH-dependent formation of L-aspartate-semialdehyde (L-ASA) by the reductive dephosphorylation of L-aspartyl-4-phosphate.</text>
</comment>
<dbReference type="InterPro" id="IPR012280">
    <property type="entry name" value="Semialdhyde_DH_dimer_dom"/>
</dbReference>
<evidence type="ECO:0000256" key="4">
    <source>
        <dbReference type="ARBA" id="ARBA00010584"/>
    </source>
</evidence>
<dbReference type="GO" id="GO:0009097">
    <property type="term" value="P:isoleucine biosynthetic process"/>
    <property type="evidence" value="ECO:0007669"/>
    <property type="project" value="UniProtKB-UniRule"/>
</dbReference>
<evidence type="ECO:0000256" key="9">
    <source>
        <dbReference type="ARBA" id="ARBA00022857"/>
    </source>
</evidence>
<dbReference type="PROSITE" id="PS01103">
    <property type="entry name" value="ASD"/>
    <property type="match status" value="1"/>
</dbReference>
<gene>
    <name evidence="15" type="primary">asd</name>
    <name evidence="18" type="ORF">E0H73_00955</name>
</gene>
<dbReference type="GO" id="GO:0004073">
    <property type="term" value="F:aspartate-semialdehyde dehydrogenase activity"/>
    <property type="evidence" value="ECO:0007669"/>
    <property type="project" value="UniProtKB-UniRule"/>
</dbReference>
<comment type="similarity">
    <text evidence="4 15">Belongs to the aspartate-semialdehyde dehydrogenase family.</text>
</comment>
<comment type="pathway">
    <text evidence="1 15">Amino-acid biosynthesis; L-methionine biosynthesis via de novo pathway; L-homoserine from L-aspartate: step 2/3.</text>
</comment>
<dbReference type="PANTHER" id="PTHR46278:SF2">
    <property type="entry name" value="ASPARTATE-SEMIALDEHYDE DEHYDROGENASE"/>
    <property type="match status" value="1"/>
</dbReference>
<evidence type="ECO:0000256" key="13">
    <source>
        <dbReference type="ARBA" id="ARBA00023167"/>
    </source>
</evidence>
<comment type="caution">
    <text evidence="18">The sequence shown here is derived from an EMBL/GenBank/DDBJ whole genome shotgun (WGS) entry which is preliminary data.</text>
</comment>
<dbReference type="Gene3D" id="3.30.360.10">
    <property type="entry name" value="Dihydrodipicolinate Reductase, domain 2"/>
    <property type="match status" value="1"/>
</dbReference>
<dbReference type="AlphaFoldDB" id="A0A4R0KWS2"/>
<comment type="caution">
    <text evidence="15">Lacks conserved residue(s) required for the propagation of feature annotation.</text>
</comment>
<dbReference type="Proteomes" id="UP000291144">
    <property type="component" value="Unassembled WGS sequence"/>
</dbReference>
<dbReference type="Pfam" id="PF01118">
    <property type="entry name" value="Semialdhyde_dh"/>
    <property type="match status" value="1"/>
</dbReference>
<protein>
    <recommendedName>
        <fullName evidence="6 15">Aspartate-semialdehyde dehydrogenase</fullName>
        <shortName evidence="15">ASA dehydrogenase</shortName>
        <shortName evidence="15">ASADH</shortName>
        <ecNumber evidence="6 15">1.2.1.11</ecNumber>
    </recommendedName>
    <alternativeName>
        <fullName evidence="15">Aspartate-beta-semialdehyde dehydrogenase</fullName>
    </alternativeName>
</protein>
<dbReference type="RefSeq" id="WP_131350001.1">
    <property type="nucleotide sequence ID" value="NZ_SJKB01000001.1"/>
</dbReference>
<proteinExistence type="inferred from homology"/>
<evidence type="ECO:0000256" key="10">
    <source>
        <dbReference type="ARBA" id="ARBA00022915"/>
    </source>
</evidence>
<evidence type="ECO:0000256" key="11">
    <source>
        <dbReference type="ARBA" id="ARBA00023002"/>
    </source>
</evidence>
<evidence type="ECO:0000313" key="19">
    <source>
        <dbReference type="Proteomes" id="UP000291144"/>
    </source>
</evidence>
<dbReference type="CDD" id="cd02316">
    <property type="entry name" value="VcASADH2_like_N"/>
    <property type="match status" value="1"/>
</dbReference>
<feature type="binding site" evidence="15">
    <location>
        <begin position="157"/>
        <end position="158"/>
    </location>
    <ligand>
        <name>NADP(+)</name>
        <dbReference type="ChEBI" id="CHEBI:58349"/>
    </ligand>
</feature>
<dbReference type="InterPro" id="IPR000534">
    <property type="entry name" value="Semialdehyde_DH_NAD-bd"/>
</dbReference>
<keyword evidence="8 15" id="KW-0791">Threonine biosynthesis</keyword>
<evidence type="ECO:0000256" key="12">
    <source>
        <dbReference type="ARBA" id="ARBA00023154"/>
    </source>
</evidence>
<keyword evidence="11 15" id="KW-0560">Oxidoreductase</keyword>
<dbReference type="UniPathway" id="UPA00034">
    <property type="reaction ID" value="UER00016"/>
</dbReference>
<sequence length="341" mass="35748">MRVGVFGATGQVGSVMRELLVEREFPVDDIRYFASARSAGSKLPFGDTEVTVEDSATADFSGLDLALFSNGKTASKEYAPKVAAAGAVVVDNSSGWRMDPEVPLVVSEVNPGDLDHLPKNIVANPNCTTMAAMPVLAPLHRAATLTRLVVSTYQAVSGSGGVGVSELDDQAKALIEYGGRLARGTDGVTLPEPKVYAGPIAFNVLPLAGSIVADGTGETDEEQKLRNESRKILHIPDLPVAGTCVRVPVFTGHSLSINAEFAEPITPDRATEILGSAAGVVLADLPTPLLAVGQDPSYVGRIRQDQSVPGNRGLVLFVSNDNLRKGAALNAVQIAELLARR</sequence>
<comment type="catalytic activity">
    <reaction evidence="14 15">
        <text>L-aspartate 4-semialdehyde + phosphate + NADP(+) = 4-phospho-L-aspartate + NADPH + H(+)</text>
        <dbReference type="Rhea" id="RHEA:24284"/>
        <dbReference type="ChEBI" id="CHEBI:15378"/>
        <dbReference type="ChEBI" id="CHEBI:43474"/>
        <dbReference type="ChEBI" id="CHEBI:57535"/>
        <dbReference type="ChEBI" id="CHEBI:57783"/>
        <dbReference type="ChEBI" id="CHEBI:58349"/>
        <dbReference type="ChEBI" id="CHEBI:537519"/>
        <dbReference type="EC" id="1.2.1.11"/>
    </reaction>
</comment>
<evidence type="ECO:0000256" key="14">
    <source>
        <dbReference type="ARBA" id="ARBA00047891"/>
    </source>
</evidence>
<dbReference type="NCBIfam" id="TIGR01296">
    <property type="entry name" value="asd_B"/>
    <property type="match status" value="1"/>
</dbReference>
<accession>A0A4R0KWS2</accession>
<keyword evidence="10 15" id="KW-0220">Diaminopimelate biosynthesis</keyword>
<name>A0A4R0KWS2_9ACTN</name>